<keyword evidence="1" id="KW-1133">Transmembrane helix</keyword>
<proteinExistence type="predicted"/>
<evidence type="ECO:0000256" key="1">
    <source>
        <dbReference type="SAM" id="Phobius"/>
    </source>
</evidence>
<feature type="transmembrane region" description="Helical" evidence="1">
    <location>
        <begin position="42"/>
        <end position="64"/>
    </location>
</feature>
<keyword evidence="1" id="KW-0812">Transmembrane</keyword>
<sequence>MEPVEANKKNSVSFYVVAVVYVLFNLRLGSDPLTSFLATGQQILLTAPYVAGITFVVVSFIQYAAGGEKVPWNSRLRLFFTIGIFSGLVYGIYDYAGGGVVP</sequence>
<evidence type="ECO:0000313" key="3">
    <source>
        <dbReference type="Proteomes" id="UP000717534"/>
    </source>
</evidence>
<evidence type="ECO:0000313" key="2">
    <source>
        <dbReference type="EMBL" id="MBN4068730.1"/>
    </source>
</evidence>
<feature type="transmembrane region" description="Helical" evidence="1">
    <location>
        <begin position="12"/>
        <end position="30"/>
    </location>
</feature>
<dbReference type="Proteomes" id="UP000717534">
    <property type="component" value="Unassembled WGS sequence"/>
</dbReference>
<keyword evidence="1" id="KW-0472">Membrane</keyword>
<dbReference type="EMBL" id="JAFITO010000045">
    <property type="protein sequence ID" value="MBN4068730.1"/>
    <property type="molecule type" value="Genomic_DNA"/>
</dbReference>
<feature type="transmembrane region" description="Helical" evidence="1">
    <location>
        <begin position="76"/>
        <end position="93"/>
    </location>
</feature>
<organism evidence="2 3">
    <name type="scientific">Desulfotalea psychrophila</name>
    <dbReference type="NCBI Taxonomy" id="84980"/>
    <lineage>
        <taxon>Bacteria</taxon>
        <taxon>Pseudomonadati</taxon>
        <taxon>Thermodesulfobacteriota</taxon>
        <taxon>Desulfobulbia</taxon>
        <taxon>Desulfobulbales</taxon>
        <taxon>Desulfocapsaceae</taxon>
        <taxon>Desulfotalea</taxon>
    </lineage>
</organism>
<protein>
    <submittedName>
        <fullName evidence="2">Uncharacterized protein</fullName>
    </submittedName>
</protein>
<reference evidence="2 3" key="1">
    <citation type="submission" date="2021-02" db="EMBL/GenBank/DDBJ databases">
        <title>Activity-based single-cell genomes from oceanic crustal fluid captures similar information to metagenomic and metatranscriptomic surveys with orders of magnitude less sampling.</title>
        <authorList>
            <person name="D'Angelo T.S."/>
            <person name="Orcutt B.N."/>
        </authorList>
    </citation>
    <scope>NUCLEOTIDE SEQUENCE [LARGE SCALE GENOMIC DNA]</scope>
    <source>
        <strain evidence="2">AH-315-G02</strain>
    </source>
</reference>
<keyword evidence="3" id="KW-1185">Reference proteome</keyword>
<name>A0ABS3AW19_9BACT</name>
<comment type="caution">
    <text evidence="2">The sequence shown here is derived from an EMBL/GenBank/DDBJ whole genome shotgun (WGS) entry which is preliminary data.</text>
</comment>
<accession>A0ABS3AW19</accession>
<gene>
    <name evidence="2" type="ORF">JYU06_04350</name>
</gene>